<keyword evidence="4" id="KW-0812">Transmembrane</keyword>
<dbReference type="Pfam" id="PF11807">
    <property type="entry name" value="UstYa"/>
    <property type="match status" value="1"/>
</dbReference>
<accession>A0A8H6F7U3</accession>
<dbReference type="Proteomes" id="UP000593566">
    <property type="component" value="Unassembled WGS sequence"/>
</dbReference>
<evidence type="ECO:0000256" key="1">
    <source>
        <dbReference type="ARBA" id="ARBA00004685"/>
    </source>
</evidence>
<keyword evidence="4" id="KW-0472">Membrane</keyword>
<feature type="transmembrane region" description="Helical" evidence="4">
    <location>
        <begin position="53"/>
        <end position="72"/>
    </location>
</feature>
<keyword evidence="6" id="KW-1185">Reference proteome</keyword>
<proteinExistence type="inferred from homology"/>
<dbReference type="RefSeq" id="XP_037147902.1">
    <property type="nucleotide sequence ID" value="XM_037296721.1"/>
</dbReference>
<feature type="region of interest" description="Disordered" evidence="3">
    <location>
        <begin position="1"/>
        <end position="28"/>
    </location>
</feature>
<evidence type="ECO:0000256" key="2">
    <source>
        <dbReference type="ARBA" id="ARBA00035112"/>
    </source>
</evidence>
<organism evidence="5 6">
    <name type="scientific">Letharia lupina</name>
    <dbReference type="NCBI Taxonomy" id="560253"/>
    <lineage>
        <taxon>Eukaryota</taxon>
        <taxon>Fungi</taxon>
        <taxon>Dikarya</taxon>
        <taxon>Ascomycota</taxon>
        <taxon>Pezizomycotina</taxon>
        <taxon>Lecanoromycetes</taxon>
        <taxon>OSLEUM clade</taxon>
        <taxon>Lecanoromycetidae</taxon>
        <taxon>Lecanorales</taxon>
        <taxon>Lecanorineae</taxon>
        <taxon>Parmeliaceae</taxon>
        <taxon>Letharia</taxon>
    </lineage>
</organism>
<dbReference type="GeneID" id="59334221"/>
<dbReference type="EMBL" id="JACCJB010000022">
    <property type="protein sequence ID" value="KAF6218467.1"/>
    <property type="molecule type" value="Genomic_DNA"/>
</dbReference>
<protein>
    <submittedName>
        <fullName evidence="5">Uncharacterized protein</fullName>
    </submittedName>
</protein>
<keyword evidence="4" id="KW-1133">Transmembrane helix</keyword>
<feature type="compositionally biased region" description="Basic and acidic residues" evidence="3">
    <location>
        <begin position="17"/>
        <end position="28"/>
    </location>
</feature>
<evidence type="ECO:0000313" key="6">
    <source>
        <dbReference type="Proteomes" id="UP000593566"/>
    </source>
</evidence>
<dbReference type="InterPro" id="IPR021765">
    <property type="entry name" value="UstYa-like"/>
</dbReference>
<comment type="similarity">
    <text evidence="2">Belongs to the ustYa family.</text>
</comment>
<evidence type="ECO:0000256" key="3">
    <source>
        <dbReference type="SAM" id="MobiDB-lite"/>
    </source>
</evidence>
<dbReference type="GO" id="GO:0043386">
    <property type="term" value="P:mycotoxin biosynthetic process"/>
    <property type="evidence" value="ECO:0007669"/>
    <property type="project" value="InterPro"/>
</dbReference>
<evidence type="ECO:0000313" key="5">
    <source>
        <dbReference type="EMBL" id="KAF6218467.1"/>
    </source>
</evidence>
<dbReference type="AlphaFoldDB" id="A0A8H6F7U3"/>
<comment type="caution">
    <text evidence="5">The sequence shown here is derived from an EMBL/GenBank/DDBJ whole genome shotgun (WGS) entry which is preliminary data.</text>
</comment>
<gene>
    <name evidence="5" type="ORF">HO133_005816</name>
</gene>
<dbReference type="PANTHER" id="PTHR33365">
    <property type="entry name" value="YALI0B05434P"/>
    <property type="match status" value="1"/>
</dbReference>
<comment type="pathway">
    <text evidence="1">Mycotoxin biosynthesis.</text>
</comment>
<evidence type="ECO:0000256" key="4">
    <source>
        <dbReference type="SAM" id="Phobius"/>
    </source>
</evidence>
<reference evidence="5 6" key="1">
    <citation type="journal article" date="2020" name="Genomics">
        <title>Complete, high-quality genomes from long-read metagenomic sequencing of two wolf lichen thalli reveals enigmatic genome architecture.</title>
        <authorList>
            <person name="McKenzie S.K."/>
            <person name="Walston R.F."/>
            <person name="Allen J.L."/>
        </authorList>
    </citation>
    <scope>NUCLEOTIDE SEQUENCE [LARGE SCALE GENOMIC DNA]</scope>
    <source>
        <strain evidence="5">WasteWater1</strain>
    </source>
</reference>
<sequence length="311" mass="35692">MAHYTILAEDSESSSKQYDDRDSSVSDNDRFLEKDLPLRPQQPFYRRHFKSTVFHSVLCTFNLVFCLAIWQWPRNHCPFGVYGPSLVYTPALDAIAYEAQTWDTTNIFFRNGSADPNRLHKEFGPPSPESDFAWAELIQYQNIRLTKKELGEYRDKPGLVELADGSGYYATLSVYHSLHCVKRLHHLMYFDHYYPNKTDQESMLIKHHGHCPVQRGPKHSPNAVGRNVCSVFPTMHDASNSNDRTRVPIGLDEGHHQCVQWDKIDNWMKERSLDVFAPGVIVHPILGEAYPDGKGNDIGVALDRLLSEQED</sequence>
<dbReference type="PANTHER" id="PTHR33365:SF4">
    <property type="entry name" value="CYCLOCHLOROTINE BIOSYNTHESIS PROTEIN O"/>
    <property type="match status" value="1"/>
</dbReference>
<name>A0A8H6F7U3_9LECA</name>